<feature type="domain" description="Transglutaminase-like" evidence="3">
    <location>
        <begin position="500"/>
        <end position="575"/>
    </location>
</feature>
<dbReference type="Pfam" id="PF11992">
    <property type="entry name" value="TgpA_N"/>
    <property type="match status" value="1"/>
</dbReference>
<accession>A0ABS6JRP1</accession>
<evidence type="ECO:0000313" key="5">
    <source>
        <dbReference type="Proteomes" id="UP000790580"/>
    </source>
</evidence>
<evidence type="ECO:0000256" key="2">
    <source>
        <dbReference type="SAM" id="Phobius"/>
    </source>
</evidence>
<feature type="transmembrane region" description="Helical" evidence="2">
    <location>
        <begin position="172"/>
        <end position="190"/>
    </location>
</feature>
<comment type="caution">
    <text evidence="4">The sequence shown here is derived from an EMBL/GenBank/DDBJ whole genome shotgun (WGS) entry which is preliminary data.</text>
</comment>
<evidence type="ECO:0000259" key="3">
    <source>
        <dbReference type="SMART" id="SM00460"/>
    </source>
</evidence>
<dbReference type="InterPro" id="IPR025403">
    <property type="entry name" value="TgpA-like_C"/>
</dbReference>
<keyword evidence="2" id="KW-1133">Transmembrane helix</keyword>
<dbReference type="SMART" id="SM00460">
    <property type="entry name" value="TGc"/>
    <property type="match status" value="1"/>
</dbReference>
<feature type="transmembrane region" description="Helical" evidence="2">
    <location>
        <begin position="65"/>
        <end position="85"/>
    </location>
</feature>
<feature type="transmembrane region" description="Helical" evidence="2">
    <location>
        <begin position="41"/>
        <end position="59"/>
    </location>
</feature>
<dbReference type="InterPro" id="IPR052901">
    <property type="entry name" value="Bact_TGase-like"/>
</dbReference>
<dbReference type="PANTHER" id="PTHR42736">
    <property type="entry name" value="PROTEIN-GLUTAMINE GAMMA-GLUTAMYLTRANSFERASE"/>
    <property type="match status" value="1"/>
</dbReference>
<dbReference type="Proteomes" id="UP000790580">
    <property type="component" value="Unassembled WGS sequence"/>
</dbReference>
<dbReference type="Pfam" id="PF01841">
    <property type="entry name" value="Transglut_core"/>
    <property type="match status" value="1"/>
</dbReference>
<keyword evidence="2" id="KW-0812">Transmembrane</keyword>
<gene>
    <name evidence="4" type="ORF">KS407_07170</name>
</gene>
<name>A0ABS6JRP1_9BACI</name>
<keyword evidence="2" id="KW-0472">Membrane</keyword>
<sequence length="763" mass="88556">MKRLNGQQSFSITHLFIYVLAFLLLWEWLRPIPTVSDTGHIDVFVWFAFFSAVLIYLRFPFKVTLPALFVGTIFCLNFIFTQESFFSREGGLETLRIFVSDVIYNFQLIFSWELASLTNSFRTFLLFMLLALICYLLYFWIFHTKKIFFFLLSTVIYITVLDTFTPVDASMAIIRIIVIGFFILTLLHMLKVQEEEKAIKRKSGTFISTSWMYTLIFMVLIATAVGYAAPKYEPQWSDPVPTLQRYVLGESGSGTGSINRVGYGEDDERLGGGFIQDHNTVFYAIAPDSSYWRGESKHEYTGHGWTSEPLEYESTSLFEEGNVDYYMFFDSVEVEEREVRIMMEEDVSFNHLFYPGQLINVNVGSIAFDVEVDNANMEDHLPLTFMTDANSGKITSYSRLEERVMLKEYQLYYEYPMFSLNDLRNSTGEDPERIQELYLQLPDDLPARVGELAEEIIADYDNRYDQAVAVEQFFSENDFEYETANVPIPDDGQDYVDQFLFETQYGYCDNYSTAMAVLLRSVGIPTRWVKGFTAGEEIEELGGGMNRYEISNSNAHSWVEVYFPEVGWVPFEPTQGFSNNVEFYEEEEEDLEIDVGSIEEEESDEETPDRDDLLPEFDDMLEESEEAMAPGTGGTPTSEEWFTPKNVIISIVILIMVMLFYQNQNKFQNRYFIMKYNLLGKDEKFMTAYDRLLWILENEGLPRGEGETLREYASRVDLVLSLRAMQQLTEAYEKVYYGGKEASGDWKKQKSQWEEIIKTLNKH</sequence>
<dbReference type="InterPro" id="IPR038765">
    <property type="entry name" value="Papain-like_cys_pep_sf"/>
</dbReference>
<feature type="region of interest" description="Disordered" evidence="1">
    <location>
        <begin position="591"/>
        <end position="614"/>
    </location>
</feature>
<dbReference type="Gene3D" id="3.10.620.30">
    <property type="match status" value="1"/>
</dbReference>
<dbReference type="RefSeq" id="WP_088073414.1">
    <property type="nucleotide sequence ID" value="NZ_JAHQCR010000032.1"/>
</dbReference>
<proteinExistence type="predicted"/>
<keyword evidence="5" id="KW-1185">Reference proteome</keyword>
<evidence type="ECO:0000313" key="4">
    <source>
        <dbReference type="EMBL" id="MBU9721228.1"/>
    </source>
</evidence>
<reference evidence="4 5" key="1">
    <citation type="submission" date="2021-06" db="EMBL/GenBank/DDBJ databases">
        <title>Bacillus sp. RD4P76, an endophyte from a halophyte.</title>
        <authorList>
            <person name="Sun J.-Q."/>
        </authorList>
    </citation>
    <scope>NUCLEOTIDE SEQUENCE [LARGE SCALE GENOMIC DNA]</scope>
    <source>
        <strain evidence="4 5">JCM 17098</strain>
    </source>
</reference>
<feature type="transmembrane region" description="Helical" evidence="2">
    <location>
        <begin position="211"/>
        <end position="229"/>
    </location>
</feature>
<protein>
    <submittedName>
        <fullName evidence="4">Transglutaminase domain-containing protein</fullName>
    </submittedName>
</protein>
<feature type="transmembrane region" description="Helical" evidence="2">
    <location>
        <begin position="121"/>
        <end position="140"/>
    </location>
</feature>
<evidence type="ECO:0000256" key="1">
    <source>
        <dbReference type="SAM" id="MobiDB-lite"/>
    </source>
</evidence>
<feature type="transmembrane region" description="Helical" evidence="2">
    <location>
        <begin position="12"/>
        <end position="29"/>
    </location>
</feature>
<dbReference type="PANTHER" id="PTHR42736:SF1">
    <property type="entry name" value="PROTEIN-GLUTAMINE GAMMA-GLUTAMYLTRANSFERASE"/>
    <property type="match status" value="1"/>
</dbReference>
<dbReference type="SUPFAM" id="SSF54001">
    <property type="entry name" value="Cysteine proteinases"/>
    <property type="match status" value="1"/>
</dbReference>
<dbReference type="EMBL" id="JAHQCR010000032">
    <property type="protein sequence ID" value="MBU9721228.1"/>
    <property type="molecule type" value="Genomic_DNA"/>
</dbReference>
<organism evidence="4 5">
    <name type="scientific">Evansella alkalicola</name>
    <dbReference type="NCBI Taxonomy" id="745819"/>
    <lineage>
        <taxon>Bacteria</taxon>
        <taxon>Bacillati</taxon>
        <taxon>Bacillota</taxon>
        <taxon>Bacilli</taxon>
        <taxon>Bacillales</taxon>
        <taxon>Bacillaceae</taxon>
        <taxon>Evansella</taxon>
    </lineage>
</organism>
<feature type="transmembrane region" description="Helical" evidence="2">
    <location>
        <begin position="147"/>
        <end position="166"/>
    </location>
</feature>
<dbReference type="Pfam" id="PF13559">
    <property type="entry name" value="DUF4129"/>
    <property type="match status" value="1"/>
</dbReference>
<dbReference type="InterPro" id="IPR021878">
    <property type="entry name" value="TgpA_N"/>
</dbReference>
<dbReference type="InterPro" id="IPR002931">
    <property type="entry name" value="Transglutaminase-like"/>
</dbReference>